<dbReference type="Proteomes" id="UP000246073">
    <property type="component" value="Unassembled WGS sequence"/>
</dbReference>
<proteinExistence type="predicted"/>
<dbReference type="EMBL" id="OOFM01000004">
    <property type="protein sequence ID" value="SPL62914.1"/>
    <property type="molecule type" value="Genomic_DNA"/>
</dbReference>
<accession>A0A2P9HFN6</accession>
<evidence type="ECO:0000313" key="2">
    <source>
        <dbReference type="Proteomes" id="UP000246073"/>
    </source>
</evidence>
<dbReference type="AlphaFoldDB" id="A0A2P9HFN6"/>
<organism evidence="1 2">
    <name type="scientific">Ochrobactrum soli</name>
    <dbReference type="NCBI Taxonomy" id="2448455"/>
    <lineage>
        <taxon>Bacteria</taxon>
        <taxon>Pseudomonadati</taxon>
        <taxon>Pseudomonadota</taxon>
        <taxon>Alphaproteobacteria</taxon>
        <taxon>Hyphomicrobiales</taxon>
        <taxon>Brucellaceae</taxon>
        <taxon>Brucella/Ochrobactrum group</taxon>
        <taxon>Ochrobactrum</taxon>
    </lineage>
</organism>
<evidence type="ECO:0000313" key="1">
    <source>
        <dbReference type="EMBL" id="SPL62914.1"/>
    </source>
</evidence>
<reference evidence="2" key="1">
    <citation type="submission" date="2017-12" db="EMBL/GenBank/DDBJ databases">
        <authorList>
            <person name="Diaz M."/>
        </authorList>
    </citation>
    <scope>NUCLEOTIDE SEQUENCE [LARGE SCALE GENOMIC DNA]</scope>
    <source>
        <strain evidence="2">FI11154</strain>
    </source>
</reference>
<name>A0A2P9HFN6_9HYPH</name>
<protein>
    <submittedName>
        <fullName evidence="1">Uncharacterized protein</fullName>
    </submittedName>
</protein>
<sequence>MSSTVFDFDLRAEKTIHSIVFLAETTDFSPRDLTPRLS</sequence>
<gene>
    <name evidence="1" type="ORF">OHAE_2846</name>
</gene>